<gene>
    <name evidence="1" type="ORF">GU927_005875</name>
</gene>
<dbReference type="EMBL" id="JAAATX020000003">
    <property type="protein sequence ID" value="MBU9697373.1"/>
    <property type="molecule type" value="Genomic_DNA"/>
</dbReference>
<protein>
    <submittedName>
        <fullName evidence="1">FixH family protein</fullName>
    </submittedName>
</protein>
<comment type="caution">
    <text evidence="1">The sequence shown here is derived from an EMBL/GenBank/DDBJ whole genome shotgun (WGS) entry which is preliminary data.</text>
</comment>
<accession>A0ABS6J0T5</accession>
<evidence type="ECO:0000313" key="2">
    <source>
        <dbReference type="Proteomes" id="UP000731907"/>
    </source>
</evidence>
<keyword evidence="2" id="KW-1185">Reference proteome</keyword>
<dbReference type="InterPro" id="IPR018037">
    <property type="entry name" value="FixH_proteobacterial"/>
</dbReference>
<evidence type="ECO:0000313" key="1">
    <source>
        <dbReference type="EMBL" id="MBU9697373.1"/>
    </source>
</evidence>
<sequence>MAELKGRHVLAITVGAFSIIIGVNLVLAVQAVRTFPGLEVANGYIASQTFDAERKAQEALGWTVTPEYRGGKLTLSVTDAEGLPAAVRRMDVLVGRATETKDDMLPDFARVAGVWEADVALARGKWMLKVEAEAPDGTKFRQRLELFVMDQVQG</sequence>
<dbReference type="Pfam" id="PF05751">
    <property type="entry name" value="FixH"/>
    <property type="match status" value="1"/>
</dbReference>
<proteinExistence type="predicted"/>
<organism evidence="1 2">
    <name type="scientific">Paragemmobacter amnigenus</name>
    <dbReference type="NCBI Taxonomy" id="2852097"/>
    <lineage>
        <taxon>Bacteria</taxon>
        <taxon>Pseudomonadati</taxon>
        <taxon>Pseudomonadota</taxon>
        <taxon>Alphaproteobacteria</taxon>
        <taxon>Rhodobacterales</taxon>
        <taxon>Paracoccaceae</taxon>
        <taxon>Paragemmobacter</taxon>
    </lineage>
</organism>
<dbReference type="Proteomes" id="UP000731907">
    <property type="component" value="Unassembled WGS sequence"/>
</dbReference>
<dbReference type="InterPro" id="IPR008620">
    <property type="entry name" value="FixH"/>
</dbReference>
<name>A0ABS6J0T5_9RHOB</name>
<reference evidence="1 2" key="1">
    <citation type="submission" date="2021-06" db="EMBL/GenBank/DDBJ databases">
        <title>Rhodobacteraceae bacterium strain HSP-20.</title>
        <authorList>
            <person name="Chen W.-M."/>
        </authorList>
    </citation>
    <scope>NUCLEOTIDE SEQUENCE [LARGE SCALE GENOMIC DNA]</scope>
    <source>
        <strain evidence="1 2">HSP-20</strain>
    </source>
</reference>
<dbReference type="RefSeq" id="WP_161761408.1">
    <property type="nucleotide sequence ID" value="NZ_JAAATX020000003.1"/>
</dbReference>
<dbReference type="PIRSF" id="PIRSF011386">
    <property type="entry name" value="FixH"/>
    <property type="match status" value="1"/>
</dbReference>